<feature type="region of interest" description="Disordered" evidence="1">
    <location>
        <begin position="1"/>
        <end position="20"/>
    </location>
</feature>
<dbReference type="PANTHER" id="PTHR37285:SF5">
    <property type="entry name" value="SPORE WALL MATURATION PROTEIN DIT1"/>
    <property type="match status" value="1"/>
</dbReference>
<sequence length="393" mass="43464">MASIFEPQIPSREKGTGSATAANTIDKVLATPPDLGEVLALSRLNAMCEAVRRIYPPGAELTIASDGLLFNDIIGVSDEDTWAYGEALVAIIEEKGFAQNIKLARAMDLLGRHTGPVDKDTYLELASTCRNRLLAEYGRTEDEFRASMAVDDDTGRTVKGIKVFLRKDLEYTPMARALTSDEAYREYVETVAMAVMIRSEFFTDLIAARCPTAVRLSVHPSTGSAKLTIPLVEIGRGRGRKSGKGLPRTPWHSVVAVDATGKYSTPHAEDVRQTHTLVRHPRHGRPYYYRTNSPLWDDPTCWNGDEVVFEPVYPRGLLVYPRSSSSQKTLSDEQISKLRALARQYRGRVIVSGFTNAAAVLSAPAQNTDSDSSTSSALYQFMLLCVFVFIIYW</sequence>
<evidence type="ECO:0000313" key="3">
    <source>
        <dbReference type="Proteomes" id="UP001391051"/>
    </source>
</evidence>
<dbReference type="Pfam" id="PF05141">
    <property type="entry name" value="DIT1_PvcA"/>
    <property type="match status" value="1"/>
</dbReference>
<gene>
    <name evidence="2" type="ORF">PG986_010561</name>
</gene>
<dbReference type="PANTHER" id="PTHR37285">
    <property type="entry name" value="SPORE WALL MATURATION PROTEIN DIT1"/>
    <property type="match status" value="1"/>
</dbReference>
<name>A0ABR1Q2P8_9PEZI</name>
<accession>A0ABR1Q2P8</accession>
<dbReference type="InterPro" id="IPR007817">
    <property type="entry name" value="Isocyanide_synthase_DIT1"/>
</dbReference>
<reference evidence="2 3" key="1">
    <citation type="submission" date="2023-01" db="EMBL/GenBank/DDBJ databases">
        <title>Analysis of 21 Apiospora genomes using comparative genomics revels a genus with tremendous synthesis potential of carbohydrate active enzymes and secondary metabolites.</title>
        <authorList>
            <person name="Sorensen T."/>
        </authorList>
    </citation>
    <scope>NUCLEOTIDE SEQUENCE [LARGE SCALE GENOMIC DNA]</scope>
    <source>
        <strain evidence="2 3">CBS 24483</strain>
    </source>
</reference>
<proteinExistence type="predicted"/>
<comment type="caution">
    <text evidence="2">The sequence shown here is derived from an EMBL/GenBank/DDBJ whole genome shotgun (WGS) entry which is preliminary data.</text>
</comment>
<dbReference type="RefSeq" id="XP_066696274.1">
    <property type="nucleotide sequence ID" value="XM_066846783.1"/>
</dbReference>
<keyword evidence="3" id="KW-1185">Reference proteome</keyword>
<evidence type="ECO:0000313" key="2">
    <source>
        <dbReference type="EMBL" id="KAK7946240.1"/>
    </source>
</evidence>
<dbReference type="Proteomes" id="UP001391051">
    <property type="component" value="Unassembled WGS sequence"/>
</dbReference>
<protein>
    <submittedName>
        <fullName evidence="2">Uncharacterized protein</fullName>
    </submittedName>
</protein>
<dbReference type="EMBL" id="JAQQWE010000007">
    <property type="protein sequence ID" value="KAK7946240.1"/>
    <property type="molecule type" value="Genomic_DNA"/>
</dbReference>
<organism evidence="2 3">
    <name type="scientific">Apiospora aurea</name>
    <dbReference type="NCBI Taxonomy" id="335848"/>
    <lineage>
        <taxon>Eukaryota</taxon>
        <taxon>Fungi</taxon>
        <taxon>Dikarya</taxon>
        <taxon>Ascomycota</taxon>
        <taxon>Pezizomycotina</taxon>
        <taxon>Sordariomycetes</taxon>
        <taxon>Xylariomycetidae</taxon>
        <taxon>Amphisphaeriales</taxon>
        <taxon>Apiosporaceae</taxon>
        <taxon>Apiospora</taxon>
    </lineage>
</organism>
<evidence type="ECO:0000256" key="1">
    <source>
        <dbReference type="SAM" id="MobiDB-lite"/>
    </source>
</evidence>
<dbReference type="GeneID" id="92079845"/>